<evidence type="ECO:0000313" key="1">
    <source>
        <dbReference type="EMBL" id="KAI8028745.1"/>
    </source>
</evidence>
<protein>
    <submittedName>
        <fullName evidence="1">Protein WVD2-like 4</fullName>
    </submittedName>
</protein>
<name>A0ACC0ITF0_9ERIC</name>
<proteinExistence type="predicted"/>
<dbReference type="Proteomes" id="UP001060215">
    <property type="component" value="Chromosome 1"/>
</dbReference>
<keyword evidence="2" id="KW-1185">Reference proteome</keyword>
<dbReference type="EMBL" id="CM045758">
    <property type="protein sequence ID" value="KAI8028745.1"/>
    <property type="molecule type" value="Genomic_DNA"/>
</dbReference>
<sequence length="549" mass="60723">MGESACLMHSFSYASGISNEAKQGNPMHALGESISFGRFMTESLSWEKWSSFSHNRYVEEASRYAQPGSVAQKKAFFEAHYKRIAAAKKAAALLEQANAANNADSEPEFQDQACNSTTHDSQCTMTNSQVPFDEQLGVKNTRAEVDSIVDVNGCNSWAEMEIGMVEAADSVAENEALVENPVKNRSLNQIENVVNQTTMVSEMGFGASPLMEKKPLLEGFKSGQEAPSPVSKKKPPFSSSKSSVHRRAPKVSATPAKPTAYIHPIKENDVTPITRKSPIHSMDRRRPTSKCLHTLIYSTPAKEPDKSTTSAARKTESSRVAHSSYKPSKDFKTPLTTPTMAYLNGVLKNPSATPCSENKRPRTPKGPSASESKTTGPKWQILSTVCTKSLSACRNKLQSPTTSAPFSLRTEERAARRKQKLEEKFNAKQAEKVHLQTRLKDKAETEMRKLRQNLCFKARPLPEFYKGRETPKNQIKKKTPLTRPQSPKLGRKSSSSTLQGLTSQPPVTHSTKNSGPKNVLKQRSHIPNRLTSPPEMMITHENTSPNIQH</sequence>
<evidence type="ECO:0000313" key="2">
    <source>
        <dbReference type="Proteomes" id="UP001060215"/>
    </source>
</evidence>
<accession>A0ACC0ITF0</accession>
<comment type="caution">
    <text evidence="1">The sequence shown here is derived from an EMBL/GenBank/DDBJ whole genome shotgun (WGS) entry which is preliminary data.</text>
</comment>
<gene>
    <name evidence="1" type="ORF">LOK49_LG01G04129</name>
</gene>
<organism evidence="1 2">
    <name type="scientific">Camellia lanceoleosa</name>
    <dbReference type="NCBI Taxonomy" id="1840588"/>
    <lineage>
        <taxon>Eukaryota</taxon>
        <taxon>Viridiplantae</taxon>
        <taxon>Streptophyta</taxon>
        <taxon>Embryophyta</taxon>
        <taxon>Tracheophyta</taxon>
        <taxon>Spermatophyta</taxon>
        <taxon>Magnoliopsida</taxon>
        <taxon>eudicotyledons</taxon>
        <taxon>Gunneridae</taxon>
        <taxon>Pentapetalae</taxon>
        <taxon>asterids</taxon>
        <taxon>Ericales</taxon>
        <taxon>Theaceae</taxon>
        <taxon>Camellia</taxon>
    </lineage>
</organism>
<reference evidence="1 2" key="1">
    <citation type="journal article" date="2022" name="Plant J.">
        <title>Chromosome-level genome of Camellia lanceoleosa provides a valuable resource for understanding genome evolution and self-incompatibility.</title>
        <authorList>
            <person name="Gong W."/>
            <person name="Xiao S."/>
            <person name="Wang L."/>
            <person name="Liao Z."/>
            <person name="Chang Y."/>
            <person name="Mo W."/>
            <person name="Hu G."/>
            <person name="Li W."/>
            <person name="Zhao G."/>
            <person name="Zhu H."/>
            <person name="Hu X."/>
            <person name="Ji K."/>
            <person name="Xiang X."/>
            <person name="Song Q."/>
            <person name="Yuan D."/>
            <person name="Jin S."/>
            <person name="Zhang L."/>
        </authorList>
    </citation>
    <scope>NUCLEOTIDE SEQUENCE [LARGE SCALE GENOMIC DNA]</scope>
    <source>
        <strain evidence="1">SQ_2022a</strain>
    </source>
</reference>